<name>A0A1B1NBW6_9MICO</name>
<reference evidence="2 3" key="1">
    <citation type="submission" date="2016-03" db="EMBL/GenBank/DDBJ databases">
        <title>Shallow-sea hydrothermal system.</title>
        <authorList>
            <person name="Tang K."/>
        </authorList>
    </citation>
    <scope>NUCLEOTIDE SEQUENCE [LARGE SCALE GENOMIC DNA]</scope>
    <source>
        <strain evidence="2 3">JLT9</strain>
    </source>
</reference>
<dbReference type="InterPro" id="IPR038765">
    <property type="entry name" value="Papain-like_cys_pep_sf"/>
</dbReference>
<dbReference type="SMART" id="SM00460">
    <property type="entry name" value="TGc"/>
    <property type="match status" value="1"/>
</dbReference>
<accession>A0A1B1NBW6</accession>
<dbReference type="PATRIC" id="fig|1758689.4.peg.1587"/>
<gene>
    <name evidence="2" type="ORF">SGUI_1543</name>
</gene>
<dbReference type="EMBL" id="CP014989">
    <property type="protein sequence ID" value="ANS78939.1"/>
    <property type="molecule type" value="Genomic_DNA"/>
</dbReference>
<dbReference type="Gene3D" id="2.60.40.2250">
    <property type="match status" value="1"/>
</dbReference>
<dbReference type="PANTHER" id="PTHR33490">
    <property type="entry name" value="BLR5614 PROTEIN-RELATED"/>
    <property type="match status" value="1"/>
</dbReference>
<dbReference type="Pfam" id="PF01841">
    <property type="entry name" value="Transglut_core"/>
    <property type="match status" value="1"/>
</dbReference>
<protein>
    <submittedName>
        <fullName evidence="2">Transglutaminase domain protein</fullName>
    </submittedName>
</protein>
<feature type="domain" description="Transglutaminase-like" evidence="1">
    <location>
        <begin position="151"/>
        <end position="211"/>
    </location>
</feature>
<proteinExistence type="predicted"/>
<dbReference type="Proteomes" id="UP000092482">
    <property type="component" value="Chromosome"/>
</dbReference>
<evidence type="ECO:0000259" key="1">
    <source>
        <dbReference type="SMART" id="SM00460"/>
    </source>
</evidence>
<dbReference type="STRING" id="1758689.SGUI_1543"/>
<dbReference type="KEGG" id="serj:SGUI_1543"/>
<dbReference type="Gene3D" id="3.10.620.30">
    <property type="match status" value="1"/>
</dbReference>
<keyword evidence="3" id="KW-1185">Reference proteome</keyword>
<dbReference type="OrthoDB" id="5438043at2"/>
<dbReference type="InterPro" id="IPR002931">
    <property type="entry name" value="Transglutaminase-like"/>
</dbReference>
<dbReference type="RefSeq" id="WP_066638449.1">
    <property type="nucleotide sequence ID" value="NZ_CP014989.1"/>
</dbReference>
<evidence type="ECO:0000313" key="2">
    <source>
        <dbReference type="EMBL" id="ANS78939.1"/>
    </source>
</evidence>
<organism evidence="2 3">
    <name type="scientific">Serinicoccus hydrothermalis</name>
    <dbReference type="NCBI Taxonomy" id="1758689"/>
    <lineage>
        <taxon>Bacteria</taxon>
        <taxon>Bacillati</taxon>
        <taxon>Actinomycetota</taxon>
        <taxon>Actinomycetes</taxon>
        <taxon>Micrococcales</taxon>
        <taxon>Ornithinimicrobiaceae</taxon>
        <taxon>Serinicoccus</taxon>
    </lineage>
</organism>
<sequence>MRRHLSADLTAAITSPVEATLGVTVADDVGREKERFTVTLDGDAVEVEDVLDEASGTRWHVIRDVPPGQLAVSYSATVTDGGAGAPVSPLDRIHYVRPSRYVDLDRLEAVARAEVGDVDGEQGILDVAAWVHEHIRYVIGSSAVTDGASDTYLSRTGVCRDFAHLTLALLRARGIPARLVACYAPGLSPMDFHAVVEAAVGDRWVVVDPTRLAPRQSLVRISAGADASETSFLTVHSGGMNFQSLQVSAVTDGDLPRDDHGGTVSIG</sequence>
<dbReference type="AlphaFoldDB" id="A0A1B1NBW6"/>
<dbReference type="PANTHER" id="PTHR33490:SF12">
    <property type="entry name" value="BLL5557 PROTEIN"/>
    <property type="match status" value="1"/>
</dbReference>
<evidence type="ECO:0000313" key="3">
    <source>
        <dbReference type="Proteomes" id="UP000092482"/>
    </source>
</evidence>
<dbReference type="SUPFAM" id="SSF54001">
    <property type="entry name" value="Cysteine proteinases"/>
    <property type="match status" value="1"/>
</dbReference>